<dbReference type="AlphaFoldDB" id="A0A4Y8MK59"/>
<gene>
    <name evidence="2" type="ORF">E2553_41305</name>
</gene>
<dbReference type="RefSeq" id="WP_134466338.1">
    <property type="nucleotide sequence ID" value="NZ_JBHMFL010000148.1"/>
</dbReference>
<evidence type="ECO:0000313" key="2">
    <source>
        <dbReference type="EMBL" id="TFE37821.1"/>
    </source>
</evidence>
<proteinExistence type="predicted"/>
<protein>
    <submittedName>
        <fullName evidence="2">Signal peptidase</fullName>
    </submittedName>
</protein>
<accession>A0A4Y8MK59</accession>
<dbReference type="NCBIfam" id="NF037995">
    <property type="entry name" value="TRAP_S1"/>
    <property type="match status" value="1"/>
</dbReference>
<evidence type="ECO:0000313" key="3">
    <source>
        <dbReference type="Proteomes" id="UP000297385"/>
    </source>
</evidence>
<reference evidence="2 3" key="1">
    <citation type="submission" date="2019-03" db="EMBL/GenBank/DDBJ databases">
        <title>Complete Genome Sequence of Paraburkholderia dipogonis ICMP 19430T, a Nitrogen-fixing Symbiont of the South African Invasive Legume Dipogon lignosus in New Zealand.</title>
        <authorList>
            <person name="De Meyer S.E."/>
        </authorList>
    </citation>
    <scope>NUCLEOTIDE SEQUENCE [LARGE SCALE GENOMIC DNA]</scope>
    <source>
        <strain evidence="2 3">ICMP 19430</strain>
    </source>
</reference>
<comment type="caution">
    <text evidence="2">The sequence shown here is derived from an EMBL/GenBank/DDBJ whole genome shotgun (WGS) entry which is preliminary data.</text>
</comment>
<sequence>MKNLIEWKAESAYPQATIPGLGLAHFGEKLFSTSNARMSVTCGFEVGRPAAGLLEEVVAGDIQVADLYGGALSSVDPVFGLGSLPFLAATRDDSIELLSLARDLFKTKFHSMGARLLYVSPWPPTGLWSTKDIRVIGDFQSLRVRTYDETSATLVNGAGGEAVHLPIGDAIVGIEKRSVDAILSSGDGEAGRQFRKFLPFFFDIRYATPWSFLVVNSASYEALTPEMQMKVDLTSAETERAMWMLLEERMNANRIGMLTHGVRIRSALPSAVGDMLLEHARIEVAAWRSRVGGTADAVLSTYLER</sequence>
<dbReference type="PANTHER" id="PTHR33376">
    <property type="match status" value="1"/>
</dbReference>
<dbReference type="PANTHER" id="PTHR33376:SF4">
    <property type="entry name" value="SIALIC ACID-BINDING PERIPLASMIC PROTEIN SIAP"/>
    <property type="match status" value="1"/>
</dbReference>
<name>A0A4Y8MK59_9BURK</name>
<dbReference type="Proteomes" id="UP000297385">
    <property type="component" value="Unassembled WGS sequence"/>
</dbReference>
<evidence type="ECO:0000256" key="1">
    <source>
        <dbReference type="ARBA" id="ARBA00022729"/>
    </source>
</evidence>
<dbReference type="GO" id="GO:0055085">
    <property type="term" value="P:transmembrane transport"/>
    <property type="evidence" value="ECO:0007669"/>
    <property type="project" value="InterPro"/>
</dbReference>
<dbReference type="Gene3D" id="3.40.190.170">
    <property type="entry name" value="Bacterial extracellular solute-binding protein, family 7"/>
    <property type="match status" value="1"/>
</dbReference>
<dbReference type="InterPro" id="IPR018389">
    <property type="entry name" value="DctP_fam"/>
</dbReference>
<organism evidence="2 3">
    <name type="scientific">Paraburkholderia dipogonis</name>
    <dbReference type="NCBI Taxonomy" id="1211383"/>
    <lineage>
        <taxon>Bacteria</taxon>
        <taxon>Pseudomonadati</taxon>
        <taxon>Pseudomonadota</taxon>
        <taxon>Betaproteobacteria</taxon>
        <taxon>Burkholderiales</taxon>
        <taxon>Burkholderiaceae</taxon>
        <taxon>Paraburkholderia</taxon>
    </lineage>
</organism>
<dbReference type="GeneID" id="97310742"/>
<dbReference type="InterPro" id="IPR038404">
    <property type="entry name" value="TRAP_DctP_sf"/>
</dbReference>
<dbReference type="EMBL" id="SNVI01000005">
    <property type="protein sequence ID" value="TFE37821.1"/>
    <property type="molecule type" value="Genomic_DNA"/>
</dbReference>
<dbReference type="Pfam" id="PF03480">
    <property type="entry name" value="DctP"/>
    <property type="match status" value="1"/>
</dbReference>
<keyword evidence="1" id="KW-0732">Signal</keyword>